<dbReference type="RefSeq" id="WP_078788878.1">
    <property type="nucleotide sequence ID" value="NZ_FUWR01000001.1"/>
</dbReference>
<evidence type="ECO:0000313" key="1">
    <source>
        <dbReference type="EMBL" id="SJZ42913.1"/>
    </source>
</evidence>
<evidence type="ECO:0000313" key="2">
    <source>
        <dbReference type="Proteomes" id="UP000190102"/>
    </source>
</evidence>
<dbReference type="InterPro" id="IPR013324">
    <property type="entry name" value="RNA_pol_sigma_r3/r4-like"/>
</dbReference>
<keyword evidence="2" id="KW-1185">Reference proteome</keyword>
<dbReference type="EMBL" id="FUWR01000001">
    <property type="protein sequence ID" value="SJZ42913.1"/>
    <property type="molecule type" value="Genomic_DNA"/>
</dbReference>
<dbReference type="Proteomes" id="UP000190102">
    <property type="component" value="Unassembled WGS sequence"/>
</dbReference>
<accession>A0A1T4KKL8</accession>
<dbReference type="AlphaFoldDB" id="A0A1T4KKL8"/>
<dbReference type="STRING" id="115783.SAMN02745119_00596"/>
<proteinExistence type="predicted"/>
<protein>
    <submittedName>
        <fullName evidence="1">RNA polymerase sigma factor, sigma-70 family</fullName>
    </submittedName>
</protein>
<name>A0A1T4KKL8_9BACT</name>
<dbReference type="OrthoDB" id="5393968at2"/>
<dbReference type="SUPFAM" id="SSF88659">
    <property type="entry name" value="Sigma3 and sigma4 domains of RNA polymerase sigma factors"/>
    <property type="match status" value="1"/>
</dbReference>
<dbReference type="InterPro" id="IPR036388">
    <property type="entry name" value="WH-like_DNA-bd_sf"/>
</dbReference>
<organism evidence="1 2">
    <name type="scientific">Trichlorobacter thiogenes</name>
    <dbReference type="NCBI Taxonomy" id="115783"/>
    <lineage>
        <taxon>Bacteria</taxon>
        <taxon>Pseudomonadati</taxon>
        <taxon>Thermodesulfobacteriota</taxon>
        <taxon>Desulfuromonadia</taxon>
        <taxon>Geobacterales</taxon>
        <taxon>Geobacteraceae</taxon>
        <taxon>Trichlorobacter</taxon>
    </lineage>
</organism>
<sequence length="214" mass="24293">MDFFKAVQWVQDNEPTIKSKIRQYRKFTPYEMCDFQQEAYEAAFVAVLRSQEKNIPFEAAFWTTFRNKISVLTPDPNFTHGSNSIPSHICYGDIEAVEQTIHGSDDGADIEAIFEAISHHLTEKERETLSLSLGVADQGKLSTYEIADLYGCSDFNVRDTLKRAFRRIKQLADNGTIVVDRMRLVTQQHQEIMSGCVAIQDFTPLGFSARSPPS</sequence>
<dbReference type="Gene3D" id="1.10.10.10">
    <property type="entry name" value="Winged helix-like DNA-binding domain superfamily/Winged helix DNA-binding domain"/>
    <property type="match status" value="1"/>
</dbReference>
<gene>
    <name evidence="1" type="ORF">SAMN02745119_00596</name>
</gene>
<reference evidence="2" key="1">
    <citation type="submission" date="2017-02" db="EMBL/GenBank/DDBJ databases">
        <authorList>
            <person name="Varghese N."/>
            <person name="Submissions S."/>
        </authorList>
    </citation>
    <scope>NUCLEOTIDE SEQUENCE [LARGE SCALE GENOMIC DNA]</scope>
    <source>
        <strain evidence="2">ATCC BAA-34</strain>
    </source>
</reference>